<proteinExistence type="predicted"/>
<name>A0A565A3Z6_PLAVI</name>
<evidence type="ECO:0000256" key="2">
    <source>
        <dbReference type="SAM" id="Phobius"/>
    </source>
</evidence>
<feature type="region of interest" description="Disordered" evidence="1">
    <location>
        <begin position="261"/>
        <end position="281"/>
    </location>
</feature>
<feature type="region of interest" description="Disordered" evidence="1">
    <location>
        <begin position="453"/>
        <end position="478"/>
    </location>
</feature>
<organism evidence="3">
    <name type="scientific">Plasmodium vivax</name>
    <name type="common">malaria parasite P. vivax</name>
    <dbReference type="NCBI Taxonomy" id="5855"/>
    <lineage>
        <taxon>Eukaryota</taxon>
        <taxon>Sar</taxon>
        <taxon>Alveolata</taxon>
        <taxon>Apicomplexa</taxon>
        <taxon>Aconoidasida</taxon>
        <taxon>Haemosporida</taxon>
        <taxon>Plasmodiidae</taxon>
        <taxon>Plasmodium</taxon>
        <taxon>Plasmodium (Plasmodium)</taxon>
    </lineage>
</organism>
<dbReference type="VEuPathDB" id="PlasmoDB:PVPAM_040011400"/>
<dbReference type="EMBL" id="FLZR02000004">
    <property type="protein sequence ID" value="VUZ99525.1"/>
    <property type="molecule type" value="Genomic_DNA"/>
</dbReference>
<dbReference type="Proteomes" id="UP000220605">
    <property type="component" value="Unassembled WGS sequence"/>
</dbReference>
<feature type="transmembrane region" description="Helical" evidence="2">
    <location>
        <begin position="398"/>
        <end position="418"/>
    </location>
</feature>
<dbReference type="VEuPathDB" id="PlasmoDB:PVX_042190"/>
<dbReference type="VEuPathDB" id="PlasmoDB:PVP01_0002400"/>
<dbReference type="VEuPathDB" id="PlasmoDB:PVW1_000007300"/>
<keyword evidence="2" id="KW-0472">Membrane</keyword>
<dbReference type="AlphaFoldDB" id="A0A565A3Z6"/>
<accession>A0A565A3Z6</accession>
<gene>
    <name evidence="3" type="ORF">PVP01_0002400</name>
</gene>
<evidence type="ECO:0000313" key="3">
    <source>
        <dbReference type="EMBL" id="VUZ99525.1"/>
    </source>
</evidence>
<evidence type="ECO:0000256" key="1">
    <source>
        <dbReference type="SAM" id="MobiDB-lite"/>
    </source>
</evidence>
<sequence>MSQLTKEKLDDASKPLKLNKLYEEFFSKDTTSKFDDYCKDLKKYNDTHKGAQELCVKLVRFVKKISEWTNKPESVKYCDYLHYWLYDEIKEIYKEHKKKLGEIPFSKELIDIGNRVNKEIKKNNCVLKHERYVGLDELIKRKYAYIYYNKQNDIKNTINSQSTYDCNKYFTYLTNIKSLYDKIYNDNCKPSFWYSPLESDYFSCKKTNDPKDLLSTTEKCKAKVSGSGGSTFLGILFGGSSARTGTNGKGELTQAPTRTAGLETQKPGSGSHLSPAGSQMAKGVKGATASMVSGDRSKGLSSSSSLVTAGGLPRPAAEATVRNNAVAGAGLSNQVATLQPRVTLSSPVGGSHVQNAHAAVPATLQIRDRMLLQHIVPVPTVDSPDSLESATDKVDSNFYRNIIMAAAILGTIFFLFYYNMSSGLKSRLPKRKRKKKIFEHNYYEEYEKELAKYDSENESLDSQSDRYYLNYQPERDYD</sequence>
<dbReference type="Pfam" id="PF05795">
    <property type="entry name" value="Plasmodium_Vir"/>
    <property type="match status" value="1"/>
</dbReference>
<keyword evidence="2" id="KW-0812">Transmembrane</keyword>
<protein>
    <submittedName>
        <fullName evidence="3">VIR protein</fullName>
    </submittedName>
</protein>
<reference evidence="3" key="1">
    <citation type="submission" date="2016-07" db="EMBL/GenBank/DDBJ databases">
        <authorList>
            <consortium name="Pathogen Informatics"/>
        </authorList>
    </citation>
    <scope>NUCLEOTIDE SEQUENCE</scope>
</reference>
<keyword evidence="2" id="KW-1133">Transmembrane helix</keyword>
<dbReference type="InterPro" id="IPR008780">
    <property type="entry name" value="Plasmodium_Vir"/>
</dbReference>
<dbReference type="OrthoDB" id="388740at2759"/>